<organism evidence="9 10">
    <name type="scientific">Rhizobium grahamii</name>
    <dbReference type="NCBI Taxonomy" id="1120045"/>
    <lineage>
        <taxon>Bacteria</taxon>
        <taxon>Pseudomonadati</taxon>
        <taxon>Pseudomonadota</taxon>
        <taxon>Alphaproteobacteria</taxon>
        <taxon>Hyphomicrobiales</taxon>
        <taxon>Rhizobiaceae</taxon>
        <taxon>Rhizobium/Agrobacterium group</taxon>
        <taxon>Rhizobium</taxon>
    </lineage>
</organism>
<feature type="transmembrane region" description="Helical" evidence="7">
    <location>
        <begin position="21"/>
        <end position="40"/>
    </location>
</feature>
<evidence type="ECO:0000256" key="2">
    <source>
        <dbReference type="ARBA" id="ARBA00022448"/>
    </source>
</evidence>
<dbReference type="Pfam" id="PF00528">
    <property type="entry name" value="BPD_transp_1"/>
    <property type="match status" value="1"/>
</dbReference>
<dbReference type="AlphaFoldDB" id="A0A370KQD3"/>
<dbReference type="InterPro" id="IPR000515">
    <property type="entry name" value="MetI-like"/>
</dbReference>
<evidence type="ECO:0000256" key="5">
    <source>
        <dbReference type="ARBA" id="ARBA00022989"/>
    </source>
</evidence>
<dbReference type="GO" id="GO:0071916">
    <property type="term" value="F:dipeptide transmembrane transporter activity"/>
    <property type="evidence" value="ECO:0007669"/>
    <property type="project" value="TreeGrafter"/>
</dbReference>
<evidence type="ECO:0000256" key="6">
    <source>
        <dbReference type="ARBA" id="ARBA00023136"/>
    </source>
</evidence>
<name>A0A370KQD3_9HYPH</name>
<evidence type="ECO:0000313" key="9">
    <source>
        <dbReference type="EMBL" id="RDJ11537.1"/>
    </source>
</evidence>
<evidence type="ECO:0000256" key="3">
    <source>
        <dbReference type="ARBA" id="ARBA00022475"/>
    </source>
</evidence>
<dbReference type="SUPFAM" id="SSF161098">
    <property type="entry name" value="MetI-like"/>
    <property type="match status" value="1"/>
</dbReference>
<dbReference type="GO" id="GO:0005886">
    <property type="term" value="C:plasma membrane"/>
    <property type="evidence" value="ECO:0007669"/>
    <property type="project" value="UniProtKB-SubCell"/>
</dbReference>
<evidence type="ECO:0000256" key="7">
    <source>
        <dbReference type="RuleBase" id="RU363032"/>
    </source>
</evidence>
<keyword evidence="6 7" id="KW-0472">Membrane</keyword>
<keyword evidence="3" id="KW-1003">Cell membrane</keyword>
<protein>
    <submittedName>
        <fullName evidence="9">Peptide ABC transporter permease</fullName>
    </submittedName>
</protein>
<sequence length="349" mass="37835">MTDSRQRNSWRELSFIWPLFKWFWSFALTLFGLALVTFAMTRLSPIDPALQLVGDHASKSTYEQARVELGLDQPLPLQFLRYVETAMSGNFGLSISTGQPVAKDIARTFPATIELATAAIVIGAVVGLSLGIAAAMRQGTWVDSLVRFVSLFGYSVPIFWLGLLMLLLFYARLHWAPGPGRADVVFQYTVKPVTGFALIDTWMSGKAGAFRDALAHLVLPATVLAFHALAAISRLTRAAVLTELGQEYVTTARAKGASLRRIVFVHILPNISGTLLTVIALSYASLLEGAVLTETVFAWPGIGRYLTTAMFSGDMPAILGATLIVGASFVLLNALTDLGVARLEAGKRR</sequence>
<feature type="transmembrane region" description="Helical" evidence="7">
    <location>
        <begin position="148"/>
        <end position="171"/>
    </location>
</feature>
<dbReference type="CDD" id="cd06261">
    <property type="entry name" value="TM_PBP2"/>
    <property type="match status" value="1"/>
</dbReference>
<gene>
    <name evidence="9" type="ORF">B5K06_13140</name>
</gene>
<feature type="transmembrane region" description="Helical" evidence="7">
    <location>
        <begin position="263"/>
        <end position="284"/>
    </location>
</feature>
<feature type="transmembrane region" description="Helical" evidence="7">
    <location>
        <begin position="115"/>
        <end position="136"/>
    </location>
</feature>
<evidence type="ECO:0000313" key="10">
    <source>
        <dbReference type="Proteomes" id="UP000254939"/>
    </source>
</evidence>
<evidence type="ECO:0000259" key="8">
    <source>
        <dbReference type="PROSITE" id="PS50928"/>
    </source>
</evidence>
<keyword evidence="2 7" id="KW-0813">Transport</keyword>
<dbReference type="EMBL" id="NAAC01000015">
    <property type="protein sequence ID" value="RDJ11537.1"/>
    <property type="molecule type" value="Genomic_DNA"/>
</dbReference>
<keyword evidence="4 7" id="KW-0812">Transmembrane</keyword>
<feature type="domain" description="ABC transmembrane type-1" evidence="8">
    <location>
        <begin position="109"/>
        <end position="336"/>
    </location>
</feature>
<comment type="subcellular location">
    <subcellularLocation>
        <location evidence="1 7">Cell membrane</location>
        <topology evidence="1 7">Multi-pass membrane protein</topology>
    </subcellularLocation>
</comment>
<dbReference type="PANTHER" id="PTHR43163:SF8">
    <property type="entry name" value="D,D-DIPEPTIDE TRANSPORT SYSTEM PERMEASE PROTEIN DDPB-RELATED"/>
    <property type="match status" value="1"/>
</dbReference>
<dbReference type="InterPro" id="IPR035906">
    <property type="entry name" value="MetI-like_sf"/>
</dbReference>
<evidence type="ECO:0000256" key="4">
    <source>
        <dbReference type="ARBA" id="ARBA00022692"/>
    </source>
</evidence>
<feature type="transmembrane region" description="Helical" evidence="7">
    <location>
        <begin position="317"/>
        <end position="340"/>
    </location>
</feature>
<evidence type="ECO:0000256" key="1">
    <source>
        <dbReference type="ARBA" id="ARBA00004651"/>
    </source>
</evidence>
<dbReference type="Gene3D" id="1.10.3720.10">
    <property type="entry name" value="MetI-like"/>
    <property type="match status" value="1"/>
</dbReference>
<comment type="similarity">
    <text evidence="7">Belongs to the binding-protein-dependent transport system permease family.</text>
</comment>
<dbReference type="Pfam" id="PF19300">
    <property type="entry name" value="BPD_transp_1_N"/>
    <property type="match status" value="1"/>
</dbReference>
<dbReference type="Proteomes" id="UP000254939">
    <property type="component" value="Unassembled WGS sequence"/>
</dbReference>
<keyword evidence="5 7" id="KW-1133">Transmembrane helix</keyword>
<accession>A0A370KQD3</accession>
<dbReference type="PANTHER" id="PTHR43163">
    <property type="entry name" value="DIPEPTIDE TRANSPORT SYSTEM PERMEASE PROTEIN DPPB-RELATED"/>
    <property type="match status" value="1"/>
</dbReference>
<comment type="caution">
    <text evidence="9">The sequence shown here is derived from an EMBL/GenBank/DDBJ whole genome shotgun (WGS) entry which is preliminary data.</text>
</comment>
<reference evidence="9 10" key="1">
    <citation type="submission" date="2017-03" db="EMBL/GenBank/DDBJ databases">
        <title>Genome analysis of Rhizobial strains effectives or ineffectives for nitrogen fixation isolated from bean seeds.</title>
        <authorList>
            <person name="Peralta H."/>
            <person name="Aguilar-Vera A."/>
            <person name="Mora Y."/>
            <person name="Vargas-Lagunas C."/>
            <person name="Girard L."/>
            <person name="Mora J."/>
        </authorList>
    </citation>
    <scope>NUCLEOTIDE SEQUENCE [LARGE SCALE GENOMIC DNA]</scope>
    <source>
        <strain evidence="9 10">CCGM3</strain>
    </source>
</reference>
<proteinExistence type="inferred from homology"/>
<feature type="transmembrane region" description="Helical" evidence="7">
    <location>
        <begin position="213"/>
        <end position="232"/>
    </location>
</feature>
<dbReference type="PROSITE" id="PS50928">
    <property type="entry name" value="ABC_TM1"/>
    <property type="match status" value="1"/>
</dbReference>
<dbReference type="InterPro" id="IPR045621">
    <property type="entry name" value="BPD_transp_1_N"/>
</dbReference>